<dbReference type="Pfam" id="PF00083">
    <property type="entry name" value="Sugar_tr"/>
    <property type="match status" value="1"/>
</dbReference>
<name>A0A164ZFD6_9CRUS</name>
<evidence type="ECO:0000256" key="3">
    <source>
        <dbReference type="ARBA" id="ARBA00022989"/>
    </source>
</evidence>
<dbReference type="PANTHER" id="PTHR24064">
    <property type="entry name" value="SOLUTE CARRIER FAMILY 22 MEMBER"/>
    <property type="match status" value="1"/>
</dbReference>
<evidence type="ECO:0000256" key="5">
    <source>
        <dbReference type="SAM" id="Phobius"/>
    </source>
</evidence>
<accession>A0A164ZFD6</accession>
<feature type="transmembrane region" description="Helical" evidence="5">
    <location>
        <begin position="203"/>
        <end position="225"/>
    </location>
</feature>
<reference evidence="7 8" key="1">
    <citation type="submission" date="2016-03" db="EMBL/GenBank/DDBJ databases">
        <title>EvidentialGene: Evidence-directed Construction of Genes on Genomes.</title>
        <authorList>
            <person name="Gilbert D.G."/>
            <person name="Choi J.-H."/>
            <person name="Mockaitis K."/>
            <person name="Colbourne J."/>
            <person name="Pfrender M."/>
        </authorList>
    </citation>
    <scope>NUCLEOTIDE SEQUENCE [LARGE SCALE GENOMIC DNA]</scope>
    <source>
        <strain evidence="7 8">Xinb3</strain>
        <tissue evidence="7">Complete organism</tissue>
    </source>
</reference>
<feature type="transmembrane region" description="Helical" evidence="5">
    <location>
        <begin position="491"/>
        <end position="515"/>
    </location>
</feature>
<dbReference type="PROSITE" id="PS50850">
    <property type="entry name" value="MFS"/>
    <property type="match status" value="1"/>
</dbReference>
<evidence type="ECO:0000313" key="7">
    <source>
        <dbReference type="EMBL" id="KZS16294.1"/>
    </source>
</evidence>
<dbReference type="SUPFAM" id="SSF103473">
    <property type="entry name" value="MFS general substrate transporter"/>
    <property type="match status" value="1"/>
</dbReference>
<comment type="subcellular location">
    <subcellularLocation>
        <location evidence="1">Membrane</location>
        <topology evidence="1">Multi-pass membrane protein</topology>
    </subcellularLocation>
</comment>
<proteinExistence type="predicted"/>
<feature type="transmembrane region" description="Helical" evidence="5">
    <location>
        <begin position="402"/>
        <end position="423"/>
    </location>
</feature>
<protein>
    <submittedName>
        <fullName evidence="7">Organic cation transporter-like protein</fullName>
    </submittedName>
</protein>
<dbReference type="Gene3D" id="1.20.1250.20">
    <property type="entry name" value="MFS general substrate transporter like domains"/>
    <property type="match status" value="1"/>
</dbReference>
<dbReference type="CDD" id="cd17317">
    <property type="entry name" value="MFS_SLC22"/>
    <property type="match status" value="1"/>
</dbReference>
<feature type="transmembrane region" description="Helical" evidence="5">
    <location>
        <begin position="430"/>
        <end position="450"/>
    </location>
</feature>
<dbReference type="GO" id="GO:0022857">
    <property type="term" value="F:transmembrane transporter activity"/>
    <property type="evidence" value="ECO:0007669"/>
    <property type="project" value="InterPro"/>
</dbReference>
<sequence>MASINFDSVLESLGAEGRYQTVLYYLLCIPATIPAAFLAFNQVFLSATPGHWCQIPQLANLTIENRKALAIPFDGTKYSSCTMYHVDYNQILPEAILAGIWPANTSLSQPVVDSTWPVANCLYGWEYDKTQYDATLVTELNLVCDNKWLPSFSTTLFYVGSLFGNLLFGWIADKWGRRISFLLMIYMAVMLSIATAFSPNYTVYMVFRAINGLTFPALFQIPYILVMELVGPEFRTFAGNGISMFFGLSLALLAGLAYFLRHWFHLALATSVPFLPLFGYYWVVPESPRWLLSRNRIDEAEAIVQHIARINKRTIPPNYLRSLQQHPDLLLQTDINIKLSTEEQQEIPRHPSHQPSKGTMLELLSYPNMRRKFYILTFLWLANSVAYNGLSYNSSNLGVSDTLAFFINAIVEAPAYVLTWWAMSRWGRRWVTCLTMLLGGLACCCCMLVPEDPLWISVTLAMIGKFGIAASFGIIFLYASELLPTVVRSQAMAIASFVAGIGLIAFPYIVFLAVYSRLLPLLIMGLLATAGALCSVLLPETLGVSLPQTLEEGEAFGLRHRIWSCPAGRKRRCQKVDGVKSSDIGNESLVLLVPSDAAITNAEFSQQPPSSTSCSL</sequence>
<dbReference type="InterPro" id="IPR005828">
    <property type="entry name" value="MFS_sugar_transport-like"/>
</dbReference>
<feature type="transmembrane region" description="Helical" evidence="5">
    <location>
        <begin position="237"/>
        <end position="260"/>
    </location>
</feature>
<dbReference type="InterPro" id="IPR036259">
    <property type="entry name" value="MFS_trans_sf"/>
</dbReference>
<gene>
    <name evidence="7" type="ORF">APZ42_017931</name>
</gene>
<dbReference type="STRING" id="35525.A0A164ZFD6"/>
<evidence type="ECO:0000256" key="1">
    <source>
        <dbReference type="ARBA" id="ARBA00004141"/>
    </source>
</evidence>
<keyword evidence="8" id="KW-1185">Reference proteome</keyword>
<dbReference type="OrthoDB" id="2544694at2759"/>
<keyword evidence="4 5" id="KW-0472">Membrane</keyword>
<comment type="caution">
    <text evidence="7">The sequence shown here is derived from an EMBL/GenBank/DDBJ whole genome shotgun (WGS) entry which is preliminary data.</text>
</comment>
<feature type="transmembrane region" description="Helical" evidence="5">
    <location>
        <begin position="21"/>
        <end position="40"/>
    </location>
</feature>
<evidence type="ECO:0000313" key="8">
    <source>
        <dbReference type="Proteomes" id="UP000076858"/>
    </source>
</evidence>
<dbReference type="GO" id="GO:0016020">
    <property type="term" value="C:membrane"/>
    <property type="evidence" value="ECO:0007669"/>
    <property type="project" value="UniProtKB-SubCell"/>
</dbReference>
<dbReference type="Proteomes" id="UP000076858">
    <property type="component" value="Unassembled WGS sequence"/>
</dbReference>
<feature type="transmembrane region" description="Helical" evidence="5">
    <location>
        <begin position="373"/>
        <end position="390"/>
    </location>
</feature>
<evidence type="ECO:0000256" key="2">
    <source>
        <dbReference type="ARBA" id="ARBA00022692"/>
    </source>
</evidence>
<keyword evidence="2 5" id="KW-0812">Transmembrane</keyword>
<evidence type="ECO:0000256" key="4">
    <source>
        <dbReference type="ARBA" id="ARBA00023136"/>
    </source>
</evidence>
<feature type="domain" description="Major facilitator superfamily (MFS) profile" evidence="6">
    <location>
        <begin position="94"/>
        <end position="543"/>
    </location>
</feature>
<dbReference type="InterPro" id="IPR020846">
    <property type="entry name" value="MFS_dom"/>
</dbReference>
<evidence type="ECO:0000259" key="6">
    <source>
        <dbReference type="PROSITE" id="PS50850"/>
    </source>
</evidence>
<feature type="transmembrane region" description="Helical" evidence="5">
    <location>
        <begin position="179"/>
        <end position="197"/>
    </location>
</feature>
<organism evidence="7 8">
    <name type="scientific">Daphnia magna</name>
    <dbReference type="NCBI Taxonomy" id="35525"/>
    <lineage>
        <taxon>Eukaryota</taxon>
        <taxon>Metazoa</taxon>
        <taxon>Ecdysozoa</taxon>
        <taxon>Arthropoda</taxon>
        <taxon>Crustacea</taxon>
        <taxon>Branchiopoda</taxon>
        <taxon>Diplostraca</taxon>
        <taxon>Cladocera</taxon>
        <taxon>Anomopoda</taxon>
        <taxon>Daphniidae</taxon>
        <taxon>Daphnia</taxon>
    </lineage>
</organism>
<dbReference type="EMBL" id="LRGB01000725">
    <property type="protein sequence ID" value="KZS16294.1"/>
    <property type="molecule type" value="Genomic_DNA"/>
</dbReference>
<dbReference type="AlphaFoldDB" id="A0A164ZFD6"/>
<feature type="transmembrane region" description="Helical" evidence="5">
    <location>
        <begin position="155"/>
        <end position="172"/>
    </location>
</feature>
<feature type="transmembrane region" description="Helical" evidence="5">
    <location>
        <begin position="266"/>
        <end position="284"/>
    </location>
</feature>
<feature type="transmembrane region" description="Helical" evidence="5">
    <location>
        <begin position="456"/>
        <end position="479"/>
    </location>
</feature>
<keyword evidence="3 5" id="KW-1133">Transmembrane helix</keyword>